<evidence type="ECO:0000313" key="2">
    <source>
        <dbReference type="Proteomes" id="UP000668060"/>
    </source>
</evidence>
<accession>A0A9D9G1U8</accession>
<proteinExistence type="predicted"/>
<organism evidence="1 2">
    <name type="scientific">Prochlorococcus marinus CUG1433</name>
    <dbReference type="NCBI Taxonomy" id="2774506"/>
    <lineage>
        <taxon>Bacteria</taxon>
        <taxon>Bacillati</taxon>
        <taxon>Cyanobacteriota</taxon>
        <taxon>Cyanophyceae</taxon>
        <taxon>Synechococcales</taxon>
        <taxon>Prochlorococcaceae</taxon>
        <taxon>Prochlorococcus</taxon>
    </lineage>
</organism>
<name>A0A9D9G1U8_PROMR</name>
<dbReference type="Proteomes" id="UP000668060">
    <property type="component" value="Unassembled WGS sequence"/>
</dbReference>
<gene>
    <name evidence="1" type="ORF">JJ842_04605</name>
</gene>
<dbReference type="AlphaFoldDB" id="A0A9D9G1U8"/>
<sequence>MNEREFIKLIIHHGKVDSDIFHESFFVEDSFRIPEIFRILQEIDSTVYMYFFPMELDFLKIQEMKNKNNKKSIFSANSYSEIMIAKKYTMIKLYKFFEKIRFDPIEDQIVKMATRLFIRDFVNEKIKNF</sequence>
<comment type="caution">
    <text evidence="1">The sequence shown here is derived from an EMBL/GenBank/DDBJ whole genome shotgun (WGS) entry which is preliminary data.</text>
</comment>
<reference evidence="1" key="1">
    <citation type="journal article" date="2021" name="Front. Mar. Sci.">
        <title>Genomes of Diverse Isolates of Prochlorococcus High-Light-Adapted Clade II in the Western Pacific Ocean.</title>
        <authorList>
            <person name="Yan W."/>
            <person name="Feng X."/>
            <person name="Zhang W."/>
            <person name="Nawaz M.Z."/>
            <person name="Luo T."/>
            <person name="Zhang R."/>
            <person name="Jiao N."/>
        </authorList>
    </citation>
    <scope>NUCLEOTIDE SEQUENCE</scope>
    <source>
        <strain evidence="1">CUG1433</strain>
    </source>
</reference>
<protein>
    <submittedName>
        <fullName evidence="1">Uncharacterized protein</fullName>
    </submittedName>
</protein>
<dbReference type="EMBL" id="JAEPLN010000001">
    <property type="protein sequence ID" value="MBO6971192.1"/>
    <property type="molecule type" value="Genomic_DNA"/>
</dbReference>
<evidence type="ECO:0000313" key="1">
    <source>
        <dbReference type="EMBL" id="MBO6971192.1"/>
    </source>
</evidence>